<feature type="domain" description="CMP/dCMP-type deaminase" evidence="3">
    <location>
        <begin position="196"/>
        <end position="312"/>
    </location>
</feature>
<gene>
    <name evidence="4" type="ORF">NQ502_10010</name>
</gene>
<dbReference type="RefSeq" id="WP_242830305.1">
    <property type="nucleotide sequence ID" value="NZ_CABLBR010000044.1"/>
</dbReference>
<dbReference type="CDD" id="cd01285">
    <property type="entry name" value="nucleoside_deaminase"/>
    <property type="match status" value="1"/>
</dbReference>
<dbReference type="Proteomes" id="UP001060164">
    <property type="component" value="Chromosome"/>
</dbReference>
<dbReference type="InterPro" id="IPR050272">
    <property type="entry name" value="Isochorismatase-like_hydrls"/>
</dbReference>
<evidence type="ECO:0000256" key="1">
    <source>
        <dbReference type="ARBA" id="ARBA00006336"/>
    </source>
</evidence>
<dbReference type="SUPFAM" id="SSF53927">
    <property type="entry name" value="Cytidine deaminase-like"/>
    <property type="match status" value="1"/>
</dbReference>
<dbReference type="Pfam" id="PF00383">
    <property type="entry name" value="dCMP_cyt_deam_1"/>
    <property type="match status" value="1"/>
</dbReference>
<accession>A0ABY5VB61</accession>
<evidence type="ECO:0000313" key="4">
    <source>
        <dbReference type="EMBL" id="UWP57752.1"/>
    </source>
</evidence>
<reference evidence="4" key="1">
    <citation type="journal article" date="2022" name="Cell">
        <title>Design, construction, and in vivo augmentation of a complex gut microbiome.</title>
        <authorList>
            <person name="Cheng A.G."/>
            <person name="Ho P.Y."/>
            <person name="Aranda-Diaz A."/>
            <person name="Jain S."/>
            <person name="Yu F.B."/>
            <person name="Meng X."/>
            <person name="Wang M."/>
            <person name="Iakiviak M."/>
            <person name="Nagashima K."/>
            <person name="Zhao A."/>
            <person name="Murugkar P."/>
            <person name="Patil A."/>
            <person name="Atabakhsh K."/>
            <person name="Weakley A."/>
            <person name="Yan J."/>
            <person name="Brumbaugh A.R."/>
            <person name="Higginbottom S."/>
            <person name="Dimas A."/>
            <person name="Shiver A.L."/>
            <person name="Deutschbauer A."/>
            <person name="Neff N."/>
            <person name="Sonnenburg J.L."/>
            <person name="Huang K.C."/>
            <person name="Fischbach M.A."/>
        </authorList>
    </citation>
    <scope>NUCLEOTIDE SEQUENCE</scope>
    <source>
        <strain evidence="4">DSM 19829</strain>
    </source>
</reference>
<proteinExistence type="inferred from homology"/>
<dbReference type="SUPFAM" id="SSF52499">
    <property type="entry name" value="Isochorismatase-like hydrolases"/>
    <property type="match status" value="1"/>
</dbReference>
<keyword evidence="2" id="KW-0378">Hydrolase</keyword>
<dbReference type="Gene3D" id="3.40.140.10">
    <property type="entry name" value="Cytidine Deaminase, domain 2"/>
    <property type="match status" value="1"/>
</dbReference>
<dbReference type="PANTHER" id="PTHR43540">
    <property type="entry name" value="PEROXYUREIDOACRYLATE/UREIDOACRYLATE AMIDOHYDROLASE-RELATED"/>
    <property type="match status" value="1"/>
</dbReference>
<protein>
    <submittedName>
        <fullName evidence="4">Isochorismatase family protein</fullName>
    </submittedName>
</protein>
<dbReference type="EMBL" id="CP102290">
    <property type="protein sequence ID" value="UWP57752.1"/>
    <property type="molecule type" value="Genomic_DNA"/>
</dbReference>
<organism evidence="4 5">
    <name type="scientific">Ruminococcus gauvreauii</name>
    <dbReference type="NCBI Taxonomy" id="438033"/>
    <lineage>
        <taxon>Bacteria</taxon>
        <taxon>Bacillati</taxon>
        <taxon>Bacillota</taxon>
        <taxon>Clostridia</taxon>
        <taxon>Eubacteriales</taxon>
        <taxon>Oscillospiraceae</taxon>
        <taxon>Ruminococcus</taxon>
    </lineage>
</organism>
<evidence type="ECO:0000259" key="3">
    <source>
        <dbReference type="PROSITE" id="PS51747"/>
    </source>
</evidence>
<sequence>MKLDKSCALLVIDIQQEDFTEMNESNMEDPRWTCIRNGKRVLDVFRAKKLPVIQIKECHRPDMMDFGRELDGSEGIHCIENRPENDYANLTYPIEGEYRITKRRYSAFFATDLEILLKGLGVDTLYLIGGLTDVCIHYTAVDAHQNDYHIRVVTDAVAGSSEKAQEGALQAIQYLQRDALITTADVVSTLADDTTPEDETFMREAIRLSKLAVEHGNEPFGAVLVKDDKIVFSNENQIYTKHDPTFHSEAGLIREFCAQTAITDLHEYTLYSSCEPCFMCSGAMVWVKLGRLVYSVSNIELENILGNKGCNCTKMVFDNSFWKPQVTEGIMRNESLSILQKYFSKHTKG</sequence>
<keyword evidence="5" id="KW-1185">Reference proteome</keyword>
<dbReference type="InterPro" id="IPR036380">
    <property type="entry name" value="Isochorismatase-like_sf"/>
</dbReference>
<evidence type="ECO:0000256" key="2">
    <source>
        <dbReference type="ARBA" id="ARBA00022801"/>
    </source>
</evidence>
<dbReference type="Gene3D" id="3.40.50.850">
    <property type="entry name" value="Isochorismatase-like"/>
    <property type="match status" value="1"/>
</dbReference>
<evidence type="ECO:0000313" key="5">
    <source>
        <dbReference type="Proteomes" id="UP001060164"/>
    </source>
</evidence>
<dbReference type="InterPro" id="IPR000868">
    <property type="entry name" value="Isochorismatase-like_dom"/>
</dbReference>
<name>A0ABY5VB61_9FIRM</name>
<dbReference type="InterPro" id="IPR002125">
    <property type="entry name" value="CMP_dCMP_dom"/>
</dbReference>
<comment type="similarity">
    <text evidence="1">Belongs to the isochorismatase family.</text>
</comment>
<dbReference type="Pfam" id="PF00857">
    <property type="entry name" value="Isochorismatase"/>
    <property type="match status" value="1"/>
</dbReference>
<dbReference type="PROSITE" id="PS51747">
    <property type="entry name" value="CYT_DCMP_DEAMINASES_2"/>
    <property type="match status" value="1"/>
</dbReference>
<dbReference type="InterPro" id="IPR016193">
    <property type="entry name" value="Cytidine_deaminase-like"/>
</dbReference>
<dbReference type="CDD" id="cd00431">
    <property type="entry name" value="cysteine_hydrolases"/>
    <property type="match status" value="1"/>
</dbReference>